<evidence type="ECO:0000256" key="5">
    <source>
        <dbReference type="ARBA" id="ARBA00022592"/>
    </source>
</evidence>
<feature type="transmembrane region" description="Helical" evidence="9">
    <location>
        <begin position="93"/>
        <end position="124"/>
    </location>
</feature>
<comment type="similarity">
    <text evidence="2 10">Belongs to the binding-protein-dependent transport system permease family. CysTW subfamily.</text>
</comment>
<feature type="transmembrane region" description="Helical" evidence="9">
    <location>
        <begin position="184"/>
        <end position="210"/>
    </location>
</feature>
<evidence type="ECO:0000256" key="9">
    <source>
        <dbReference type="RuleBase" id="RU363032"/>
    </source>
</evidence>
<name>A0A916J206_9PROT</name>
<dbReference type="NCBIfam" id="NF008435">
    <property type="entry name" value="PRK11275.1"/>
    <property type="match status" value="1"/>
</dbReference>
<dbReference type="NCBIfam" id="TIGR02138">
    <property type="entry name" value="phosphate_pstC"/>
    <property type="match status" value="1"/>
</dbReference>
<comment type="subcellular location">
    <subcellularLocation>
        <location evidence="10">Cell inner membrane</location>
        <topology evidence="10">Multi-pass membrane protein</topology>
    </subcellularLocation>
    <subcellularLocation>
        <location evidence="1 9">Cell membrane</location>
        <topology evidence="1 9">Multi-pass membrane protein</topology>
    </subcellularLocation>
</comment>
<keyword evidence="7 9" id="KW-1133">Transmembrane helix</keyword>
<keyword evidence="5 10" id="KW-0592">Phosphate transport</keyword>
<dbReference type="InterPro" id="IPR035906">
    <property type="entry name" value="MetI-like_sf"/>
</dbReference>
<dbReference type="CDD" id="cd06261">
    <property type="entry name" value="TM_PBP2"/>
    <property type="match status" value="1"/>
</dbReference>
<feature type="transmembrane region" description="Helical" evidence="9">
    <location>
        <begin position="48"/>
        <end position="73"/>
    </location>
</feature>
<keyword evidence="3 9" id="KW-0813">Transport</keyword>
<dbReference type="GO" id="GO:0005886">
    <property type="term" value="C:plasma membrane"/>
    <property type="evidence" value="ECO:0007669"/>
    <property type="project" value="UniProtKB-SubCell"/>
</dbReference>
<evidence type="ECO:0000256" key="10">
    <source>
        <dbReference type="RuleBase" id="RU363054"/>
    </source>
</evidence>
<dbReference type="SUPFAM" id="SSF161098">
    <property type="entry name" value="MetI-like"/>
    <property type="match status" value="1"/>
</dbReference>
<dbReference type="Proteomes" id="UP000742786">
    <property type="component" value="Unassembled WGS sequence"/>
</dbReference>
<dbReference type="AlphaFoldDB" id="A0A916J206"/>
<accession>A0A916J206</accession>
<dbReference type="EMBL" id="CAJQUM010000001">
    <property type="protein sequence ID" value="CAG4882522.1"/>
    <property type="molecule type" value="Genomic_DNA"/>
</dbReference>
<dbReference type="InterPro" id="IPR051124">
    <property type="entry name" value="Phosphate_Transport_Permease"/>
</dbReference>
<evidence type="ECO:0000256" key="1">
    <source>
        <dbReference type="ARBA" id="ARBA00004651"/>
    </source>
</evidence>
<dbReference type="GO" id="GO:0005315">
    <property type="term" value="F:phosphate transmembrane transporter activity"/>
    <property type="evidence" value="ECO:0007669"/>
    <property type="project" value="InterPro"/>
</dbReference>
<proteinExistence type="inferred from homology"/>
<keyword evidence="13" id="KW-1185">Reference proteome</keyword>
<dbReference type="Gene3D" id="1.10.3720.10">
    <property type="entry name" value="MetI-like"/>
    <property type="match status" value="1"/>
</dbReference>
<evidence type="ECO:0000256" key="7">
    <source>
        <dbReference type="ARBA" id="ARBA00022989"/>
    </source>
</evidence>
<keyword evidence="4" id="KW-1003">Cell membrane</keyword>
<dbReference type="PROSITE" id="PS50928">
    <property type="entry name" value="ABC_TM1"/>
    <property type="match status" value="1"/>
</dbReference>
<comment type="caution">
    <text evidence="12">The sequence shown here is derived from an EMBL/GenBank/DDBJ whole genome shotgun (WGS) entry which is preliminary data.</text>
</comment>
<feature type="transmembrane region" description="Helical" evidence="9">
    <location>
        <begin position="136"/>
        <end position="163"/>
    </location>
</feature>
<keyword evidence="10" id="KW-0997">Cell inner membrane</keyword>
<dbReference type="PANTHER" id="PTHR30425">
    <property type="entry name" value="PHOSPHATE TRANSPORT SYSTEM PERMEASE PROTEIN PST"/>
    <property type="match status" value="1"/>
</dbReference>
<protein>
    <recommendedName>
        <fullName evidence="10">Phosphate transport system permease protein</fullName>
    </recommendedName>
</protein>
<dbReference type="PANTHER" id="PTHR30425:SF1">
    <property type="entry name" value="PHOSPHATE TRANSPORT SYSTEM PERMEASE PROTEIN PSTC"/>
    <property type="match status" value="1"/>
</dbReference>
<evidence type="ECO:0000256" key="2">
    <source>
        <dbReference type="ARBA" id="ARBA00007069"/>
    </source>
</evidence>
<dbReference type="GO" id="GO:0006817">
    <property type="term" value="P:phosphate ion transport"/>
    <property type="evidence" value="ECO:0007669"/>
    <property type="project" value="UniProtKB-KW"/>
</dbReference>
<sequence length="344" mass="37012">MRIPHRQLAVRAFCLGTTLNNAVATRTSSVSPTPRRPFGDILFFNLTRFFALATLLMLIGIIISLFIGAMPAIRQFGWTFLWTGDWNPPMEKFGALIPIYGTLATSLVALVIAVPISFGIALFLTELSPPWLRRPLGIAIELLAGIPSIVYGMWGLLVFAPIFGKYVQPALANTLGNVPLLGKLFEGAPLGIGILCAGVILAVMTIPFIASVMRDVFEVTPAMLKESAYALGATTWEVVWNIVLPYTKVGVVGGIMLGLGRALGETMAVTFLIGNMNFFNGFSLFLPGNSIASALANEFAEAESEIYTASLIELGLILFFITLVVLACSKLMLMRLSAAEGSKT</sequence>
<evidence type="ECO:0000313" key="13">
    <source>
        <dbReference type="Proteomes" id="UP000742786"/>
    </source>
</evidence>
<dbReference type="Pfam" id="PF00528">
    <property type="entry name" value="BPD_transp_1"/>
    <property type="match status" value="1"/>
</dbReference>
<dbReference type="InterPro" id="IPR011864">
    <property type="entry name" value="Phosphate_PstC"/>
</dbReference>
<organism evidence="12 13">
    <name type="scientific">Georgfuchsia toluolica</name>
    <dbReference type="NCBI Taxonomy" id="424218"/>
    <lineage>
        <taxon>Bacteria</taxon>
        <taxon>Pseudomonadati</taxon>
        <taxon>Pseudomonadota</taxon>
        <taxon>Betaproteobacteria</taxon>
        <taxon>Nitrosomonadales</taxon>
        <taxon>Sterolibacteriaceae</taxon>
        <taxon>Georgfuchsia</taxon>
    </lineage>
</organism>
<evidence type="ECO:0000259" key="11">
    <source>
        <dbReference type="PROSITE" id="PS50928"/>
    </source>
</evidence>
<keyword evidence="6 9" id="KW-0812">Transmembrane</keyword>
<feature type="domain" description="ABC transmembrane type-1" evidence="11">
    <location>
        <begin position="99"/>
        <end position="329"/>
    </location>
</feature>
<dbReference type="InterPro" id="IPR000515">
    <property type="entry name" value="MetI-like"/>
</dbReference>
<reference evidence="12" key="1">
    <citation type="submission" date="2021-04" db="EMBL/GenBank/DDBJ databases">
        <authorList>
            <person name="Hornung B."/>
        </authorList>
    </citation>
    <scope>NUCLEOTIDE SEQUENCE</scope>
    <source>
        <strain evidence="12">G5G6</strain>
    </source>
</reference>
<evidence type="ECO:0000256" key="4">
    <source>
        <dbReference type="ARBA" id="ARBA00022475"/>
    </source>
</evidence>
<evidence type="ECO:0000256" key="3">
    <source>
        <dbReference type="ARBA" id="ARBA00022448"/>
    </source>
</evidence>
<evidence type="ECO:0000256" key="8">
    <source>
        <dbReference type="ARBA" id="ARBA00023136"/>
    </source>
</evidence>
<feature type="transmembrane region" description="Helical" evidence="9">
    <location>
        <begin position="266"/>
        <end position="286"/>
    </location>
</feature>
<comment type="function">
    <text evidence="10">Part of the binding-protein-dependent transport system for phosphate; probably responsible for the translocation of the substrate across the membrane.</text>
</comment>
<keyword evidence="8 9" id="KW-0472">Membrane</keyword>
<evidence type="ECO:0000313" key="12">
    <source>
        <dbReference type="EMBL" id="CAG4882522.1"/>
    </source>
</evidence>
<feature type="transmembrane region" description="Helical" evidence="9">
    <location>
        <begin position="306"/>
        <end position="328"/>
    </location>
</feature>
<gene>
    <name evidence="12" type="primary">pstC</name>
    <name evidence="12" type="ORF">GTOL_10404</name>
</gene>
<evidence type="ECO:0000256" key="6">
    <source>
        <dbReference type="ARBA" id="ARBA00022692"/>
    </source>
</evidence>